<evidence type="ECO:0000313" key="12">
    <source>
        <dbReference type="EMBL" id="CAH3136523.1"/>
    </source>
</evidence>
<organism evidence="12 13">
    <name type="scientific">Pocillopora meandrina</name>
    <dbReference type="NCBI Taxonomy" id="46732"/>
    <lineage>
        <taxon>Eukaryota</taxon>
        <taxon>Metazoa</taxon>
        <taxon>Cnidaria</taxon>
        <taxon>Anthozoa</taxon>
        <taxon>Hexacorallia</taxon>
        <taxon>Scleractinia</taxon>
        <taxon>Astrocoeniina</taxon>
        <taxon>Pocilloporidae</taxon>
        <taxon>Pocillopora</taxon>
    </lineage>
</organism>
<dbReference type="InterPro" id="IPR055355">
    <property type="entry name" value="ZP-C"/>
</dbReference>
<dbReference type="SMART" id="SM00174">
    <property type="entry name" value="RHO"/>
    <property type="match status" value="1"/>
</dbReference>
<keyword evidence="7" id="KW-0636">Prenylation</keyword>
<proteinExistence type="inferred from homology"/>
<dbReference type="InterPro" id="IPR027417">
    <property type="entry name" value="P-loop_NTPase"/>
</dbReference>
<dbReference type="InterPro" id="IPR001507">
    <property type="entry name" value="ZP_dom"/>
</dbReference>
<dbReference type="PROSITE" id="PS51421">
    <property type="entry name" value="RAS"/>
    <property type="match status" value="1"/>
</dbReference>
<dbReference type="GO" id="GO:0003924">
    <property type="term" value="F:GTPase activity"/>
    <property type="evidence" value="ECO:0007669"/>
    <property type="project" value="InterPro"/>
</dbReference>
<evidence type="ECO:0000256" key="2">
    <source>
        <dbReference type="ARBA" id="ARBA00006270"/>
    </source>
</evidence>
<dbReference type="PANTHER" id="PTHR47981">
    <property type="entry name" value="RAB FAMILY"/>
    <property type="match status" value="1"/>
</dbReference>
<dbReference type="GO" id="GO:0031902">
    <property type="term" value="C:late endosome membrane"/>
    <property type="evidence" value="ECO:0007669"/>
    <property type="project" value="UniProtKB-SubCell"/>
</dbReference>
<name>A0AAU9X4Y2_9CNID</name>
<dbReference type="Gene3D" id="2.60.40.4100">
    <property type="entry name" value="Zona pellucida, ZP-C domain"/>
    <property type="match status" value="1"/>
</dbReference>
<feature type="domain" description="ZP" evidence="11">
    <location>
        <begin position="31"/>
        <end position="276"/>
    </location>
</feature>
<keyword evidence="10" id="KW-0732">Signal</keyword>
<dbReference type="GO" id="GO:0008333">
    <property type="term" value="P:endosome to lysosome transport"/>
    <property type="evidence" value="ECO:0007669"/>
    <property type="project" value="TreeGrafter"/>
</dbReference>
<dbReference type="GO" id="GO:0005525">
    <property type="term" value="F:GTP binding"/>
    <property type="evidence" value="ECO:0007669"/>
    <property type="project" value="UniProtKB-KW"/>
</dbReference>
<dbReference type="Pfam" id="PF00100">
    <property type="entry name" value="Zona_pellucida"/>
    <property type="match status" value="1"/>
</dbReference>
<evidence type="ECO:0000256" key="4">
    <source>
        <dbReference type="ARBA" id="ARBA00023134"/>
    </source>
</evidence>
<reference evidence="12 13" key="1">
    <citation type="submission" date="2022-05" db="EMBL/GenBank/DDBJ databases">
        <authorList>
            <consortium name="Genoscope - CEA"/>
            <person name="William W."/>
        </authorList>
    </citation>
    <scope>NUCLEOTIDE SEQUENCE [LARGE SCALE GENOMIC DNA]</scope>
</reference>
<dbReference type="InterPro" id="IPR001806">
    <property type="entry name" value="Small_GTPase"/>
</dbReference>
<dbReference type="NCBIfam" id="TIGR00231">
    <property type="entry name" value="small_GTP"/>
    <property type="match status" value="1"/>
</dbReference>
<gene>
    <name evidence="12" type="ORF">PMEA_00017772</name>
</gene>
<evidence type="ECO:0000256" key="7">
    <source>
        <dbReference type="ARBA" id="ARBA00023289"/>
    </source>
</evidence>
<dbReference type="SMART" id="SM00241">
    <property type="entry name" value="ZP"/>
    <property type="match status" value="1"/>
</dbReference>
<keyword evidence="3" id="KW-0547">Nucleotide-binding</keyword>
<feature type="signal peptide" evidence="10">
    <location>
        <begin position="1"/>
        <end position="23"/>
    </location>
</feature>
<evidence type="ECO:0000256" key="3">
    <source>
        <dbReference type="ARBA" id="ARBA00022741"/>
    </source>
</evidence>
<dbReference type="InterPro" id="IPR005225">
    <property type="entry name" value="Small_GTP-bd"/>
</dbReference>
<comment type="subcellular location">
    <subcellularLocation>
        <location evidence="1">Late endosome membrane</location>
    </subcellularLocation>
</comment>
<dbReference type="Pfam" id="PF23344">
    <property type="entry name" value="ZP-N"/>
    <property type="match status" value="1"/>
</dbReference>
<feature type="transmembrane region" description="Helical" evidence="9">
    <location>
        <begin position="343"/>
        <end position="368"/>
    </location>
</feature>
<evidence type="ECO:0000259" key="11">
    <source>
        <dbReference type="PROSITE" id="PS51034"/>
    </source>
</evidence>
<dbReference type="GO" id="GO:0045335">
    <property type="term" value="C:phagocytic vesicle"/>
    <property type="evidence" value="ECO:0007669"/>
    <property type="project" value="TreeGrafter"/>
</dbReference>
<dbReference type="PROSITE" id="PS51034">
    <property type="entry name" value="ZP_2"/>
    <property type="match status" value="1"/>
</dbReference>
<dbReference type="PRINTS" id="PR00449">
    <property type="entry name" value="RASTRNSFRMNG"/>
</dbReference>
<evidence type="ECO:0000256" key="10">
    <source>
        <dbReference type="SAM" id="SignalP"/>
    </source>
</evidence>
<evidence type="ECO:0000256" key="5">
    <source>
        <dbReference type="ARBA" id="ARBA00023157"/>
    </source>
</evidence>
<evidence type="ECO:0000256" key="9">
    <source>
        <dbReference type="SAM" id="Phobius"/>
    </source>
</evidence>
<keyword evidence="13" id="KW-1185">Reference proteome</keyword>
<dbReference type="CDD" id="cd01862">
    <property type="entry name" value="Rab7"/>
    <property type="match status" value="1"/>
</dbReference>
<feature type="compositionally biased region" description="Basic and acidic residues" evidence="8">
    <location>
        <begin position="289"/>
        <end position="298"/>
    </location>
</feature>
<comment type="similarity">
    <text evidence="2">Belongs to the small GTPase superfamily. Rab family.</text>
</comment>
<dbReference type="PROSITE" id="PS51420">
    <property type="entry name" value="RHO"/>
    <property type="match status" value="1"/>
</dbReference>
<evidence type="ECO:0000256" key="1">
    <source>
        <dbReference type="ARBA" id="ARBA00004414"/>
    </source>
</evidence>
<evidence type="ECO:0000313" key="13">
    <source>
        <dbReference type="Proteomes" id="UP001159428"/>
    </source>
</evidence>
<dbReference type="FunFam" id="3.40.50.300:FF:000086">
    <property type="entry name" value="Ras-related small GTPase"/>
    <property type="match status" value="1"/>
</dbReference>
<sequence length="598" mass="67476">MRLITGSFLLAILFTSKQDEAFANDLGSVSSCFPTEMRIVVNLTKNPDLVVSEMHLIDTNCKVTDNNATHARFDIPLNDCGTTRDGSNPDYIEFSNAVKWSPKPVGNQLQTRKYDFESRIICRYDRNGSVSVSITPEQEITVSQTVYGKFSFEMKVFSDAERTRKLNRDLPVIPGTPLHFRVQVLSADSALILHLDKCWARNQDFTGSHEFLEKGCNNGKDETLDYDCANSTIQDFQIDAFRILNSPTDFVFFFCDVIVCLEKANASLCTDRCNNCTAGSNGGSRKRRSVEEESDYKYDPGSNTFSLVVGPYLVKEQDDGKDQKSKDDDDQTEVEEDELSSTMIIVLCVTSFAAIVLIWVTIMVIVWFKRWSAKNTAEHAQAGIPRRPKAFKLMASRKKVLLKVIILGDSGVGKTSLMNQYVNKKFSNQYKATIGADFLTKEVMVDDRLVTMQIWDTAGQERFQSLGVAFYRGADCCVLVFDVTQPTTFKTLDSWRDEFLIQASPRDPENFPFVVLGNKIDLENRVVMAKRAQAWCHSKNDIPYFETSAKEAINVEQAFQTIAKNALAQETEVELYNDFPDQIRLSNDNKPNSKDCAC</sequence>
<protein>
    <recommendedName>
        <fullName evidence="11">ZP domain-containing protein</fullName>
    </recommendedName>
</protein>
<comment type="caution">
    <text evidence="12">The sequence shown here is derived from an EMBL/GenBank/DDBJ whole genome shotgun (WGS) entry which is preliminary data.</text>
</comment>
<dbReference type="SMART" id="SM00173">
    <property type="entry name" value="RAS"/>
    <property type="match status" value="1"/>
</dbReference>
<evidence type="ECO:0000256" key="6">
    <source>
        <dbReference type="ARBA" id="ARBA00023288"/>
    </source>
</evidence>
<dbReference type="GO" id="GO:0090385">
    <property type="term" value="P:phagosome-lysosome fusion"/>
    <property type="evidence" value="ECO:0007669"/>
    <property type="project" value="TreeGrafter"/>
</dbReference>
<evidence type="ECO:0000256" key="8">
    <source>
        <dbReference type="SAM" id="MobiDB-lite"/>
    </source>
</evidence>
<keyword evidence="5" id="KW-1015">Disulfide bond</keyword>
<dbReference type="GO" id="GO:0005764">
    <property type="term" value="C:lysosome"/>
    <property type="evidence" value="ECO:0007669"/>
    <property type="project" value="TreeGrafter"/>
</dbReference>
<dbReference type="Pfam" id="PF00071">
    <property type="entry name" value="Ras"/>
    <property type="match status" value="1"/>
</dbReference>
<keyword evidence="9" id="KW-1133">Transmembrane helix</keyword>
<dbReference type="Gene3D" id="2.60.40.3210">
    <property type="entry name" value="Zona pellucida, ZP-N domain"/>
    <property type="match status" value="1"/>
</dbReference>
<dbReference type="AlphaFoldDB" id="A0AAU9X4Y2"/>
<dbReference type="PANTHER" id="PTHR47981:SF20">
    <property type="entry name" value="RAS-RELATED PROTEIN RAB-7A"/>
    <property type="match status" value="1"/>
</dbReference>
<keyword evidence="6" id="KW-0449">Lipoprotein</keyword>
<keyword evidence="9" id="KW-0812">Transmembrane</keyword>
<feature type="chain" id="PRO_5043953427" description="ZP domain-containing protein" evidence="10">
    <location>
        <begin position="24"/>
        <end position="598"/>
    </location>
</feature>
<dbReference type="SMART" id="SM00176">
    <property type="entry name" value="RAN"/>
    <property type="match status" value="1"/>
</dbReference>
<accession>A0AAU9X4Y2</accession>
<dbReference type="SUPFAM" id="SSF52540">
    <property type="entry name" value="P-loop containing nucleoside triphosphate hydrolases"/>
    <property type="match status" value="1"/>
</dbReference>
<dbReference type="Proteomes" id="UP001159428">
    <property type="component" value="Unassembled WGS sequence"/>
</dbReference>
<dbReference type="InterPro" id="IPR055356">
    <property type="entry name" value="ZP-N"/>
</dbReference>
<feature type="region of interest" description="Disordered" evidence="8">
    <location>
        <begin position="279"/>
        <end position="303"/>
    </location>
</feature>
<dbReference type="PROSITE" id="PS51419">
    <property type="entry name" value="RAB"/>
    <property type="match status" value="1"/>
</dbReference>
<dbReference type="InterPro" id="IPR042235">
    <property type="entry name" value="ZP-C_dom"/>
</dbReference>
<dbReference type="Gene3D" id="3.40.50.300">
    <property type="entry name" value="P-loop containing nucleotide triphosphate hydrolases"/>
    <property type="match status" value="1"/>
</dbReference>
<dbReference type="SMART" id="SM00175">
    <property type="entry name" value="RAB"/>
    <property type="match status" value="1"/>
</dbReference>
<dbReference type="EMBL" id="CALNXJ010000030">
    <property type="protein sequence ID" value="CAH3136523.1"/>
    <property type="molecule type" value="Genomic_DNA"/>
</dbReference>
<keyword evidence="4" id="KW-0342">GTP-binding</keyword>
<keyword evidence="9" id="KW-0472">Membrane</keyword>